<dbReference type="EMBL" id="AWWV01007310">
    <property type="protein sequence ID" value="OMO96998.1"/>
    <property type="molecule type" value="Genomic_DNA"/>
</dbReference>
<dbReference type="Proteomes" id="UP000188268">
    <property type="component" value="Unassembled WGS sequence"/>
</dbReference>
<evidence type="ECO:0000256" key="1">
    <source>
        <dbReference type="SAM" id="MobiDB-lite"/>
    </source>
</evidence>
<feature type="compositionally biased region" description="Low complexity" evidence="1">
    <location>
        <begin position="28"/>
        <end position="48"/>
    </location>
</feature>
<evidence type="ECO:0000313" key="3">
    <source>
        <dbReference type="Proteomes" id="UP000188268"/>
    </source>
</evidence>
<dbReference type="AlphaFoldDB" id="A0A1R3JQ60"/>
<evidence type="ECO:0000313" key="2">
    <source>
        <dbReference type="EMBL" id="OMO96998.1"/>
    </source>
</evidence>
<feature type="compositionally biased region" description="Basic and acidic residues" evidence="1">
    <location>
        <begin position="58"/>
        <end position="75"/>
    </location>
</feature>
<accession>A0A1R3JQ60</accession>
<reference evidence="2 3" key="1">
    <citation type="submission" date="2013-09" db="EMBL/GenBank/DDBJ databases">
        <title>Corchorus capsularis genome sequencing.</title>
        <authorList>
            <person name="Alam M."/>
            <person name="Haque M.S."/>
            <person name="Islam M.S."/>
            <person name="Emdad E.M."/>
            <person name="Islam M.M."/>
            <person name="Ahmed B."/>
            <person name="Halim A."/>
            <person name="Hossen Q.M.M."/>
            <person name="Hossain M.Z."/>
            <person name="Ahmed R."/>
            <person name="Khan M.M."/>
            <person name="Islam R."/>
            <person name="Rashid M.M."/>
            <person name="Khan S.A."/>
            <person name="Rahman M.S."/>
            <person name="Alam M."/>
        </authorList>
    </citation>
    <scope>NUCLEOTIDE SEQUENCE [LARGE SCALE GENOMIC DNA]</scope>
    <source>
        <strain evidence="3">cv. CVL-1</strain>
        <tissue evidence="2">Whole seedling</tissue>
    </source>
</reference>
<comment type="caution">
    <text evidence="2">The sequence shown here is derived from an EMBL/GenBank/DDBJ whole genome shotgun (WGS) entry which is preliminary data.</text>
</comment>
<proteinExistence type="predicted"/>
<dbReference type="OrthoDB" id="10531071at2759"/>
<organism evidence="2 3">
    <name type="scientific">Corchorus capsularis</name>
    <name type="common">Jute</name>
    <dbReference type="NCBI Taxonomy" id="210143"/>
    <lineage>
        <taxon>Eukaryota</taxon>
        <taxon>Viridiplantae</taxon>
        <taxon>Streptophyta</taxon>
        <taxon>Embryophyta</taxon>
        <taxon>Tracheophyta</taxon>
        <taxon>Spermatophyta</taxon>
        <taxon>Magnoliopsida</taxon>
        <taxon>eudicotyledons</taxon>
        <taxon>Gunneridae</taxon>
        <taxon>Pentapetalae</taxon>
        <taxon>rosids</taxon>
        <taxon>malvids</taxon>
        <taxon>Malvales</taxon>
        <taxon>Malvaceae</taxon>
        <taxon>Grewioideae</taxon>
        <taxon>Apeibeae</taxon>
        <taxon>Corchorus</taxon>
    </lineage>
</organism>
<protein>
    <submittedName>
        <fullName evidence="2">Pleiotropic regulator 1</fullName>
    </submittedName>
</protein>
<sequence>VKGLCNAADKFIAEEIPETAARDITTGVTASQETTVTESTTEEPVVSSAVPISGQSRVEVRRSARERTQPKRFDGFDVQLPPSTVPAQPALPSADSSCAMFLLDGAKTKEKTKNYVHTYSLRSQSKFLVFL</sequence>
<name>A0A1R3JQ60_COCAP</name>
<keyword evidence="3" id="KW-1185">Reference proteome</keyword>
<dbReference type="Gramene" id="OMO96998">
    <property type="protein sequence ID" value="OMO96998"/>
    <property type="gene ID" value="CCACVL1_04715"/>
</dbReference>
<feature type="region of interest" description="Disordered" evidence="1">
    <location>
        <begin position="28"/>
        <end position="82"/>
    </location>
</feature>
<gene>
    <name evidence="2" type="ORF">CCACVL1_04715</name>
</gene>
<feature type="non-terminal residue" evidence="2">
    <location>
        <position position="1"/>
    </location>
</feature>